<evidence type="ECO:0000313" key="3">
    <source>
        <dbReference type="Proteomes" id="UP000008068"/>
    </source>
</evidence>
<keyword evidence="1" id="KW-1133">Transmembrane helix</keyword>
<protein>
    <submittedName>
        <fullName evidence="2">Uncharacterized protein</fullName>
    </submittedName>
</protein>
<dbReference type="AlphaFoldDB" id="G0N187"/>
<sequence>MDNGAIVVGRLDNFIIRMMNMYDANRHRFYCALATLNLIWVVILLGGSVPALYFLPYSEQVKFIAFMSYFVVVIIAFAVIQVISYQYIERMALTRERLRVNPGHGNIVTRNRSLLFRQPPPPVPTPKN</sequence>
<reference evidence="3" key="1">
    <citation type="submission" date="2011-07" db="EMBL/GenBank/DDBJ databases">
        <authorList>
            <consortium name="Caenorhabditis brenneri Sequencing and Analysis Consortium"/>
            <person name="Wilson R.K."/>
        </authorList>
    </citation>
    <scope>NUCLEOTIDE SEQUENCE [LARGE SCALE GENOMIC DNA]</scope>
    <source>
        <strain evidence="3">PB2801</strain>
    </source>
</reference>
<dbReference type="EMBL" id="GL379826">
    <property type="protein sequence ID" value="EGT49840.1"/>
    <property type="molecule type" value="Genomic_DNA"/>
</dbReference>
<evidence type="ECO:0000313" key="2">
    <source>
        <dbReference type="EMBL" id="EGT49840.1"/>
    </source>
</evidence>
<feature type="transmembrane region" description="Helical" evidence="1">
    <location>
        <begin position="29"/>
        <end position="54"/>
    </location>
</feature>
<dbReference type="HOGENOM" id="CLU_1961521_0_0_1"/>
<name>G0N187_CAEBE</name>
<keyword evidence="3" id="KW-1185">Reference proteome</keyword>
<dbReference type="InParanoid" id="G0N187"/>
<accession>G0N187</accession>
<proteinExistence type="predicted"/>
<gene>
    <name evidence="2" type="ORF">CAEBREN_14166</name>
</gene>
<evidence type="ECO:0000256" key="1">
    <source>
        <dbReference type="SAM" id="Phobius"/>
    </source>
</evidence>
<feature type="transmembrane region" description="Helical" evidence="1">
    <location>
        <begin position="66"/>
        <end position="88"/>
    </location>
</feature>
<organism evidence="3">
    <name type="scientific">Caenorhabditis brenneri</name>
    <name type="common">Nematode worm</name>
    <dbReference type="NCBI Taxonomy" id="135651"/>
    <lineage>
        <taxon>Eukaryota</taxon>
        <taxon>Metazoa</taxon>
        <taxon>Ecdysozoa</taxon>
        <taxon>Nematoda</taxon>
        <taxon>Chromadorea</taxon>
        <taxon>Rhabditida</taxon>
        <taxon>Rhabditina</taxon>
        <taxon>Rhabditomorpha</taxon>
        <taxon>Rhabditoidea</taxon>
        <taxon>Rhabditidae</taxon>
        <taxon>Peloderinae</taxon>
        <taxon>Caenorhabditis</taxon>
    </lineage>
</organism>
<keyword evidence="1" id="KW-0472">Membrane</keyword>
<keyword evidence="1" id="KW-0812">Transmembrane</keyword>
<dbReference type="Proteomes" id="UP000008068">
    <property type="component" value="Unassembled WGS sequence"/>
</dbReference>